<dbReference type="AlphaFoldDB" id="A0A1A3NJQ4"/>
<dbReference type="EMBL" id="LZLR01000094">
    <property type="protein sequence ID" value="OBK22388.1"/>
    <property type="molecule type" value="Genomic_DNA"/>
</dbReference>
<sequence length="138" mass="15571">MQMFGRSEEEWDSLVDNAIAILREQAAQRKLNSYSELNAALVRRTGQPAFDFSVERDRTAMGRLLGEVVQRTHHETGGMLSALVAYIDSNDAGPGFYKLATHLGLLPPSATADEKLAFWSRQVKRMHEYHASPPQQRR</sequence>
<protein>
    <submittedName>
        <fullName evidence="1">Uncharacterized protein</fullName>
    </submittedName>
</protein>
<evidence type="ECO:0000313" key="2">
    <source>
        <dbReference type="Proteomes" id="UP000093819"/>
    </source>
</evidence>
<organism evidence="1 2">
    <name type="scientific">Mycobacterium asiaticum</name>
    <dbReference type="NCBI Taxonomy" id="1790"/>
    <lineage>
        <taxon>Bacteria</taxon>
        <taxon>Bacillati</taxon>
        <taxon>Actinomycetota</taxon>
        <taxon>Actinomycetes</taxon>
        <taxon>Mycobacteriales</taxon>
        <taxon>Mycobacteriaceae</taxon>
        <taxon>Mycobacterium</taxon>
    </lineage>
</organism>
<gene>
    <name evidence="1" type="ORF">A5635_21805</name>
</gene>
<comment type="caution">
    <text evidence="1">The sequence shown here is derived from an EMBL/GenBank/DDBJ whole genome shotgun (WGS) entry which is preliminary data.</text>
</comment>
<dbReference type="Proteomes" id="UP000093819">
    <property type="component" value="Unassembled WGS sequence"/>
</dbReference>
<proteinExistence type="predicted"/>
<accession>A0A1A3NJQ4</accession>
<evidence type="ECO:0000313" key="1">
    <source>
        <dbReference type="EMBL" id="OBK22388.1"/>
    </source>
</evidence>
<name>A0A1A3NJQ4_MYCAS</name>
<reference evidence="2" key="1">
    <citation type="submission" date="2016-06" db="EMBL/GenBank/DDBJ databases">
        <authorList>
            <person name="Sutton G."/>
            <person name="Brinkac L."/>
            <person name="Sanka R."/>
            <person name="Adams M."/>
            <person name="Lau E."/>
            <person name="Garcia-Basteiro A."/>
            <person name="Lopez-Varela E."/>
            <person name="Palencia S."/>
        </authorList>
    </citation>
    <scope>NUCLEOTIDE SEQUENCE [LARGE SCALE GENOMIC DNA]</scope>
    <source>
        <strain evidence="2">1245335.1</strain>
    </source>
</reference>